<feature type="domain" description="Isochorismatase-like" evidence="2">
    <location>
        <begin position="5"/>
        <end position="147"/>
    </location>
</feature>
<dbReference type="PANTHER" id="PTHR43540">
    <property type="entry name" value="PEROXYUREIDOACRYLATE/UREIDOACRYLATE AMIDOHYDROLASE-RELATED"/>
    <property type="match status" value="1"/>
</dbReference>
<name>A0A1I4F7A2_9HYPH</name>
<sequence>MTHNTALLIIACQNDHFPGGKFELPKQMEAATNIVQLLKDARQHHEFVIHIKHVYEDPKSPYMAEGSFGAEINKMVWPRDGEPIVTKYNFNALEGTNLRELLTDHKIDDLVICGSMTQYCIVETARATLDLGYPVTVVYDACAASCMEFRGREVSVDDVQASIMASLIFSNAAVVSTDEFLTQPH</sequence>
<proteinExistence type="predicted"/>
<dbReference type="PANTHER" id="PTHR43540:SF1">
    <property type="entry name" value="ISOCHORISMATASE HYDROLASE"/>
    <property type="match status" value="1"/>
</dbReference>
<comment type="caution">
    <text evidence="3">The sequence shown here is derived from an EMBL/GenBank/DDBJ whole genome shotgun (WGS) entry which is preliminary data.</text>
</comment>
<dbReference type="Proteomes" id="UP000199598">
    <property type="component" value="Unassembled WGS sequence"/>
</dbReference>
<dbReference type="InterPro" id="IPR036380">
    <property type="entry name" value="Isochorismatase-like_sf"/>
</dbReference>
<accession>A0A1I4F7A2</accession>
<dbReference type="InterPro" id="IPR000868">
    <property type="entry name" value="Isochorismatase-like_dom"/>
</dbReference>
<reference evidence="3 4" key="1">
    <citation type="submission" date="2016-10" db="EMBL/GenBank/DDBJ databases">
        <authorList>
            <person name="Varghese N."/>
            <person name="Submissions S."/>
        </authorList>
    </citation>
    <scope>NUCLEOTIDE SEQUENCE [LARGE SCALE GENOMIC DNA]</scope>
    <source>
        <strain evidence="3 4">DSM 16392</strain>
    </source>
</reference>
<dbReference type="SUPFAM" id="SSF52499">
    <property type="entry name" value="Isochorismatase-like hydrolases"/>
    <property type="match status" value="1"/>
</dbReference>
<evidence type="ECO:0000259" key="2">
    <source>
        <dbReference type="Pfam" id="PF00857"/>
    </source>
</evidence>
<keyword evidence="1" id="KW-0378">Hydrolase</keyword>
<dbReference type="Pfam" id="PF00857">
    <property type="entry name" value="Isochorismatase"/>
    <property type="match status" value="1"/>
</dbReference>
<gene>
    <name evidence="3" type="ORF">SAMN04488518_11775</name>
</gene>
<protein>
    <submittedName>
        <fullName evidence="3">Nicotinamidase-related amidase</fullName>
    </submittedName>
</protein>
<dbReference type="EMBL" id="FOSK01000017">
    <property type="protein sequence ID" value="SFL12676.1"/>
    <property type="molecule type" value="Genomic_DNA"/>
</dbReference>
<organism evidence="3 4">
    <name type="scientific">Pseudovibrio ascidiaceicola</name>
    <dbReference type="NCBI Taxonomy" id="285279"/>
    <lineage>
        <taxon>Bacteria</taxon>
        <taxon>Pseudomonadati</taxon>
        <taxon>Pseudomonadota</taxon>
        <taxon>Alphaproteobacteria</taxon>
        <taxon>Hyphomicrobiales</taxon>
        <taxon>Stappiaceae</taxon>
        <taxon>Pseudovibrio</taxon>
    </lineage>
</organism>
<evidence type="ECO:0000313" key="3">
    <source>
        <dbReference type="EMBL" id="SFL12676.1"/>
    </source>
</evidence>
<evidence type="ECO:0000313" key="4">
    <source>
        <dbReference type="Proteomes" id="UP000199598"/>
    </source>
</evidence>
<keyword evidence="4" id="KW-1185">Reference proteome</keyword>
<dbReference type="InterPro" id="IPR050272">
    <property type="entry name" value="Isochorismatase-like_hydrls"/>
</dbReference>
<evidence type="ECO:0000256" key="1">
    <source>
        <dbReference type="ARBA" id="ARBA00022801"/>
    </source>
</evidence>
<dbReference type="Gene3D" id="3.40.50.850">
    <property type="entry name" value="Isochorismatase-like"/>
    <property type="match status" value="1"/>
</dbReference>
<dbReference type="RefSeq" id="WP_063313076.1">
    <property type="nucleotide sequence ID" value="NZ_FOSK01000017.1"/>
</dbReference>